<proteinExistence type="predicted"/>
<gene>
    <name evidence="1" type="ORF">BDN72DRAFT_959054</name>
</gene>
<protein>
    <submittedName>
        <fullName evidence="1">Uncharacterized protein</fullName>
    </submittedName>
</protein>
<name>A0ACD3AX70_9AGAR</name>
<accession>A0ACD3AX70</accession>
<sequence length="453" mass="50423">MPPPTLPTEIISEIFSWINTSFIGSDRLKTLISCCLASSSWRTLAQPLLLSRVMIKIGAPRSQKIATAIQTFPRFKTHVDRLWVNVGFPAGSIQELGSLADTGPWQLKGFRLWVEDSGIQDHYRRSIPFRSAFDLLISSDRLTSLSLCGLTLSSSVLLSVPATLAELELADVSFHDMQLSSTSTAAAPAFGLGKPQKLESSTDSPAPRPCIRKLCVVTSHGLLAWFVQPHCPLDFSQLETLSLSRGPDENAYTPEGFEPIRAFLDLVAPTIKHLSYGLLTRDFSILNGPSPFPFDKMKRLQTLSPVLGTRNGPYEFSWIRDFLANVPQLKVICVYGNLHTHVSNPVNVAGWHKLDDELGVLYTGVGVYFSPLVRYILDWREKQRNGHLAKFLKNVPKLREQGRITVYPSFGPGCPVEDDFQVLLSLTGTSHIPVTSFHAQEVHQVLWRYALDI</sequence>
<evidence type="ECO:0000313" key="2">
    <source>
        <dbReference type="Proteomes" id="UP000308600"/>
    </source>
</evidence>
<keyword evidence="2" id="KW-1185">Reference proteome</keyword>
<evidence type="ECO:0000313" key="1">
    <source>
        <dbReference type="EMBL" id="TFK70145.1"/>
    </source>
</evidence>
<reference evidence="1 2" key="1">
    <citation type="journal article" date="2019" name="Nat. Ecol. Evol.">
        <title>Megaphylogeny resolves global patterns of mushroom evolution.</title>
        <authorList>
            <person name="Varga T."/>
            <person name="Krizsan K."/>
            <person name="Foldi C."/>
            <person name="Dima B."/>
            <person name="Sanchez-Garcia M."/>
            <person name="Sanchez-Ramirez S."/>
            <person name="Szollosi G.J."/>
            <person name="Szarkandi J.G."/>
            <person name="Papp V."/>
            <person name="Albert L."/>
            <person name="Andreopoulos W."/>
            <person name="Angelini C."/>
            <person name="Antonin V."/>
            <person name="Barry K.W."/>
            <person name="Bougher N.L."/>
            <person name="Buchanan P."/>
            <person name="Buyck B."/>
            <person name="Bense V."/>
            <person name="Catcheside P."/>
            <person name="Chovatia M."/>
            <person name="Cooper J."/>
            <person name="Damon W."/>
            <person name="Desjardin D."/>
            <person name="Finy P."/>
            <person name="Geml J."/>
            <person name="Haridas S."/>
            <person name="Hughes K."/>
            <person name="Justo A."/>
            <person name="Karasinski D."/>
            <person name="Kautmanova I."/>
            <person name="Kiss B."/>
            <person name="Kocsube S."/>
            <person name="Kotiranta H."/>
            <person name="LaButti K.M."/>
            <person name="Lechner B.E."/>
            <person name="Liimatainen K."/>
            <person name="Lipzen A."/>
            <person name="Lukacs Z."/>
            <person name="Mihaltcheva S."/>
            <person name="Morgado L.N."/>
            <person name="Niskanen T."/>
            <person name="Noordeloos M.E."/>
            <person name="Ohm R.A."/>
            <person name="Ortiz-Santana B."/>
            <person name="Ovrebo C."/>
            <person name="Racz N."/>
            <person name="Riley R."/>
            <person name="Savchenko A."/>
            <person name="Shiryaev A."/>
            <person name="Soop K."/>
            <person name="Spirin V."/>
            <person name="Szebenyi C."/>
            <person name="Tomsovsky M."/>
            <person name="Tulloss R.E."/>
            <person name="Uehling J."/>
            <person name="Grigoriev I.V."/>
            <person name="Vagvolgyi C."/>
            <person name="Papp T."/>
            <person name="Martin F.M."/>
            <person name="Miettinen O."/>
            <person name="Hibbett D.S."/>
            <person name="Nagy L.G."/>
        </authorList>
    </citation>
    <scope>NUCLEOTIDE SEQUENCE [LARGE SCALE GENOMIC DNA]</scope>
    <source>
        <strain evidence="1 2">NL-1719</strain>
    </source>
</reference>
<dbReference type="EMBL" id="ML208318">
    <property type="protein sequence ID" value="TFK70145.1"/>
    <property type="molecule type" value="Genomic_DNA"/>
</dbReference>
<organism evidence="1 2">
    <name type="scientific">Pluteus cervinus</name>
    <dbReference type="NCBI Taxonomy" id="181527"/>
    <lineage>
        <taxon>Eukaryota</taxon>
        <taxon>Fungi</taxon>
        <taxon>Dikarya</taxon>
        <taxon>Basidiomycota</taxon>
        <taxon>Agaricomycotina</taxon>
        <taxon>Agaricomycetes</taxon>
        <taxon>Agaricomycetidae</taxon>
        <taxon>Agaricales</taxon>
        <taxon>Pluteineae</taxon>
        <taxon>Pluteaceae</taxon>
        <taxon>Pluteus</taxon>
    </lineage>
</organism>
<dbReference type="Proteomes" id="UP000308600">
    <property type="component" value="Unassembled WGS sequence"/>
</dbReference>